<dbReference type="CDD" id="cd00063">
    <property type="entry name" value="FN3"/>
    <property type="match status" value="2"/>
</dbReference>
<gene>
    <name evidence="7" type="ORF">ACFQMG_05195</name>
</gene>
<keyword evidence="3" id="KW-0326">Glycosidase</keyword>
<proteinExistence type="predicted"/>
<evidence type="ECO:0000256" key="2">
    <source>
        <dbReference type="ARBA" id="ARBA00022801"/>
    </source>
</evidence>
<dbReference type="PROSITE" id="PS50853">
    <property type="entry name" value="FN3"/>
    <property type="match status" value="2"/>
</dbReference>
<dbReference type="InterPro" id="IPR050955">
    <property type="entry name" value="Plant_Biomass_Hydrol_Est"/>
</dbReference>
<evidence type="ECO:0000256" key="3">
    <source>
        <dbReference type="ARBA" id="ARBA00023295"/>
    </source>
</evidence>
<keyword evidence="2" id="KW-0378">Hydrolase</keyword>
<name>A0ABW2FVN9_9ACTN</name>
<sequence>MMVRSPRRHDVRARIARRWTALAAGALLLVGGVATATPASAAGLTQVSSFGSNPGSLNMYSYVPAGLPSNAPLVVAMHGCTQSATDYYTNSGWAKYADMYKFALVFPEQPSLTNPISKCFDWGTPSNDSRGQGEALSIYTMVQYAETTYHVDPSRIFITGLSAGGGMTSDMLAAYPDVFAAGSIDSGPAAQCSTSGITNTNCTSGTTSHTPQQWGDLIRNAHSGYTGPYPRVAIWQGSSDTTVNPAELTYSRDGWTNVWGIGQTPSSTQTLTGGTTQSTYNDATGKPAVVTYAVSGMAHGLAVNPGSGTDQCGTTGTYYINSICSSYYTAKFFGLDQSGPAAPTGLAVTGTTDTGASLSWNAVAGATGYAVYRNGTQANTSAVTGTTYTDSGLTAGTTYSYTVAALDSAGTVGTRSAPVNATTTGTSPRLPAPTALTVTGTTDTGASLSWNAVPGATGYAVYRNGTQANTSAVTGTTYTDSGLTAGTTYSYTVAALDSAGTVGTQSAPVNATTAAAAACFTDNNYNQTVAGRAHQSGGYVYANGSNQAMGLWNVYTVHTLKQTGTNTYVVADGQC</sequence>
<dbReference type="InterPro" id="IPR029058">
    <property type="entry name" value="AB_hydrolase_fold"/>
</dbReference>
<keyword evidence="4" id="KW-0624">Polysaccharide degradation</keyword>
<reference evidence="8" key="1">
    <citation type="journal article" date="2019" name="Int. J. Syst. Evol. Microbiol.">
        <title>The Global Catalogue of Microorganisms (GCM) 10K type strain sequencing project: providing services to taxonomists for standard genome sequencing and annotation.</title>
        <authorList>
            <consortium name="The Broad Institute Genomics Platform"/>
            <consortium name="The Broad Institute Genome Sequencing Center for Infectious Disease"/>
            <person name="Wu L."/>
            <person name="Ma J."/>
        </authorList>
    </citation>
    <scope>NUCLEOTIDE SEQUENCE [LARGE SCALE GENOMIC DNA]</scope>
    <source>
        <strain evidence="8">CGMCC 1.12859</strain>
    </source>
</reference>
<feature type="chain" id="PRO_5046675279" evidence="5">
    <location>
        <begin position="42"/>
        <end position="575"/>
    </location>
</feature>
<feature type="domain" description="Fibronectin type-III" evidence="6">
    <location>
        <begin position="342"/>
        <end position="426"/>
    </location>
</feature>
<accession>A0ABW2FVN9</accession>
<dbReference type="EMBL" id="JBHTAJ010000007">
    <property type="protein sequence ID" value="MFC7178958.1"/>
    <property type="molecule type" value="Genomic_DNA"/>
</dbReference>
<evidence type="ECO:0000259" key="6">
    <source>
        <dbReference type="PROSITE" id="PS50853"/>
    </source>
</evidence>
<dbReference type="InterPro" id="IPR003961">
    <property type="entry name" value="FN3_dom"/>
</dbReference>
<dbReference type="PANTHER" id="PTHR43037">
    <property type="entry name" value="UNNAMED PRODUCT-RELATED"/>
    <property type="match status" value="1"/>
</dbReference>
<keyword evidence="4" id="KW-0119">Carbohydrate metabolism</keyword>
<dbReference type="Gene3D" id="3.40.50.1820">
    <property type="entry name" value="alpha/beta hydrolase"/>
    <property type="match status" value="1"/>
</dbReference>
<comment type="caution">
    <text evidence="7">The sequence shown here is derived from an EMBL/GenBank/DDBJ whole genome shotgun (WGS) entry which is preliminary data.</text>
</comment>
<feature type="signal peptide" evidence="5">
    <location>
        <begin position="1"/>
        <end position="41"/>
    </location>
</feature>
<evidence type="ECO:0000256" key="5">
    <source>
        <dbReference type="SAM" id="SignalP"/>
    </source>
</evidence>
<dbReference type="InterPro" id="IPR036116">
    <property type="entry name" value="FN3_sf"/>
</dbReference>
<dbReference type="SUPFAM" id="SSF53474">
    <property type="entry name" value="alpha/beta-Hydrolases"/>
    <property type="match status" value="2"/>
</dbReference>
<dbReference type="Pfam" id="PF10503">
    <property type="entry name" value="Esterase_PHB"/>
    <property type="match status" value="1"/>
</dbReference>
<dbReference type="RefSeq" id="WP_380230537.1">
    <property type="nucleotide sequence ID" value="NZ_JBHTAJ010000007.1"/>
</dbReference>
<organism evidence="7 8">
    <name type="scientific">Kitasatospora paranensis</name>
    <dbReference type="NCBI Taxonomy" id="258053"/>
    <lineage>
        <taxon>Bacteria</taxon>
        <taxon>Bacillati</taxon>
        <taxon>Actinomycetota</taxon>
        <taxon>Actinomycetes</taxon>
        <taxon>Kitasatosporales</taxon>
        <taxon>Streptomycetaceae</taxon>
        <taxon>Kitasatospora</taxon>
    </lineage>
</organism>
<dbReference type="InterPro" id="IPR013783">
    <property type="entry name" value="Ig-like_fold"/>
</dbReference>
<evidence type="ECO:0000256" key="4">
    <source>
        <dbReference type="ARBA" id="ARBA00023326"/>
    </source>
</evidence>
<feature type="domain" description="Fibronectin type-III" evidence="6">
    <location>
        <begin position="432"/>
        <end position="516"/>
    </location>
</feature>
<dbReference type="Pfam" id="PF00041">
    <property type="entry name" value="fn3"/>
    <property type="match status" value="2"/>
</dbReference>
<dbReference type="NCBIfam" id="TIGR01840">
    <property type="entry name" value="esterase_phb"/>
    <property type="match status" value="1"/>
</dbReference>
<dbReference type="InterPro" id="IPR010126">
    <property type="entry name" value="Esterase_phb"/>
</dbReference>
<dbReference type="PANTHER" id="PTHR43037:SF5">
    <property type="entry name" value="FERULOYL ESTERASE"/>
    <property type="match status" value="1"/>
</dbReference>
<dbReference type="Gene3D" id="2.60.40.10">
    <property type="entry name" value="Immunoglobulins"/>
    <property type="match status" value="2"/>
</dbReference>
<evidence type="ECO:0000256" key="1">
    <source>
        <dbReference type="ARBA" id="ARBA00022729"/>
    </source>
</evidence>
<evidence type="ECO:0000313" key="7">
    <source>
        <dbReference type="EMBL" id="MFC7178958.1"/>
    </source>
</evidence>
<evidence type="ECO:0000313" key="8">
    <source>
        <dbReference type="Proteomes" id="UP001596435"/>
    </source>
</evidence>
<keyword evidence="8" id="KW-1185">Reference proteome</keyword>
<dbReference type="Proteomes" id="UP001596435">
    <property type="component" value="Unassembled WGS sequence"/>
</dbReference>
<keyword evidence="1 5" id="KW-0732">Signal</keyword>
<protein>
    <submittedName>
        <fullName evidence="7">PHB depolymerase family esterase</fullName>
    </submittedName>
</protein>
<dbReference type="SUPFAM" id="SSF49265">
    <property type="entry name" value="Fibronectin type III"/>
    <property type="match status" value="1"/>
</dbReference>
<dbReference type="SMART" id="SM00060">
    <property type="entry name" value="FN3"/>
    <property type="match status" value="2"/>
</dbReference>